<dbReference type="Proteomes" id="UP000324222">
    <property type="component" value="Unassembled WGS sequence"/>
</dbReference>
<evidence type="ECO:0000313" key="3">
    <source>
        <dbReference type="Proteomes" id="UP000324222"/>
    </source>
</evidence>
<dbReference type="EMBL" id="VSRR010000150">
    <property type="protein sequence ID" value="MPC11204.1"/>
    <property type="molecule type" value="Genomic_DNA"/>
</dbReference>
<evidence type="ECO:0000256" key="1">
    <source>
        <dbReference type="SAM" id="MobiDB-lite"/>
    </source>
</evidence>
<keyword evidence="3" id="KW-1185">Reference proteome</keyword>
<sequence>MHSKRVSEACAGLDQSGGGRVEEEQCGETRRQSFPSLTTKHSDKMWCVIAVVAVVMAVTEGQVVSYNVNDDDQPPVVVQVPSSGSVPIQSFVSVGPAPQPAVVVQPPTSVGLSFVPPPQPSLFSVTQPAAPQFGVSQGVLPPLPQCPSTYSLVHVAYQGSLYHFSWCFQPGHRFTHQQAADYCNGLNHLSQPYHFQVLRIDDTTEVSFIHYLLSYCESAACSLAADWCGCGSI</sequence>
<dbReference type="OrthoDB" id="6399541at2759"/>
<gene>
    <name evidence="2" type="ORF">E2C01_003865</name>
</gene>
<proteinExistence type="predicted"/>
<name>A0A5B7CRB7_PORTR</name>
<protein>
    <submittedName>
        <fullName evidence="2">Uncharacterized protein</fullName>
    </submittedName>
</protein>
<evidence type="ECO:0000313" key="2">
    <source>
        <dbReference type="EMBL" id="MPC11204.1"/>
    </source>
</evidence>
<feature type="compositionally biased region" description="Basic and acidic residues" evidence="1">
    <location>
        <begin position="20"/>
        <end position="31"/>
    </location>
</feature>
<feature type="region of interest" description="Disordered" evidence="1">
    <location>
        <begin position="1"/>
        <end position="33"/>
    </location>
</feature>
<reference evidence="2 3" key="1">
    <citation type="submission" date="2019-05" db="EMBL/GenBank/DDBJ databases">
        <title>Another draft genome of Portunus trituberculatus and its Hox gene families provides insights of decapod evolution.</title>
        <authorList>
            <person name="Jeong J.-H."/>
            <person name="Song I."/>
            <person name="Kim S."/>
            <person name="Choi T."/>
            <person name="Kim D."/>
            <person name="Ryu S."/>
            <person name="Kim W."/>
        </authorList>
    </citation>
    <scope>NUCLEOTIDE SEQUENCE [LARGE SCALE GENOMIC DNA]</scope>
    <source>
        <tissue evidence="2">Muscle</tissue>
    </source>
</reference>
<accession>A0A5B7CRB7</accession>
<organism evidence="2 3">
    <name type="scientific">Portunus trituberculatus</name>
    <name type="common">Swimming crab</name>
    <name type="synonym">Neptunus trituberculatus</name>
    <dbReference type="NCBI Taxonomy" id="210409"/>
    <lineage>
        <taxon>Eukaryota</taxon>
        <taxon>Metazoa</taxon>
        <taxon>Ecdysozoa</taxon>
        <taxon>Arthropoda</taxon>
        <taxon>Crustacea</taxon>
        <taxon>Multicrustacea</taxon>
        <taxon>Malacostraca</taxon>
        <taxon>Eumalacostraca</taxon>
        <taxon>Eucarida</taxon>
        <taxon>Decapoda</taxon>
        <taxon>Pleocyemata</taxon>
        <taxon>Brachyura</taxon>
        <taxon>Eubrachyura</taxon>
        <taxon>Portunoidea</taxon>
        <taxon>Portunidae</taxon>
        <taxon>Portuninae</taxon>
        <taxon>Portunus</taxon>
    </lineage>
</organism>
<comment type="caution">
    <text evidence="2">The sequence shown here is derived from an EMBL/GenBank/DDBJ whole genome shotgun (WGS) entry which is preliminary data.</text>
</comment>
<dbReference type="AlphaFoldDB" id="A0A5B7CRB7"/>